<keyword evidence="2" id="KW-1185">Reference proteome</keyword>
<reference evidence="2" key="1">
    <citation type="journal article" date="2019" name="Int. J. Syst. Evol. Microbiol.">
        <title>The Global Catalogue of Microorganisms (GCM) 10K type strain sequencing project: providing services to taxonomists for standard genome sequencing and annotation.</title>
        <authorList>
            <consortium name="The Broad Institute Genomics Platform"/>
            <consortium name="The Broad Institute Genome Sequencing Center for Infectious Disease"/>
            <person name="Wu L."/>
            <person name="Ma J."/>
        </authorList>
    </citation>
    <scope>NUCLEOTIDE SEQUENCE [LARGE SCALE GENOMIC DNA]</scope>
    <source>
        <strain evidence="2">CCUG 15531</strain>
    </source>
</reference>
<accession>A0ABW4MIP0</accession>
<gene>
    <name evidence="1" type="ORF">ACFSFW_03745</name>
</gene>
<evidence type="ECO:0000313" key="2">
    <source>
        <dbReference type="Proteomes" id="UP001597227"/>
    </source>
</evidence>
<protein>
    <submittedName>
        <fullName evidence="1">Uncharacterized protein</fullName>
    </submittedName>
</protein>
<proteinExistence type="predicted"/>
<dbReference type="Proteomes" id="UP001597227">
    <property type="component" value="Unassembled WGS sequence"/>
</dbReference>
<evidence type="ECO:0000313" key="1">
    <source>
        <dbReference type="EMBL" id="MFD1777768.1"/>
    </source>
</evidence>
<dbReference type="RefSeq" id="WP_388035342.1">
    <property type="nucleotide sequence ID" value="NZ_JBHUEK010000007.1"/>
</dbReference>
<organism evidence="1 2">
    <name type="scientific">Fredinandcohnia salidurans</name>
    <dbReference type="NCBI Taxonomy" id="2595041"/>
    <lineage>
        <taxon>Bacteria</taxon>
        <taxon>Bacillati</taxon>
        <taxon>Bacillota</taxon>
        <taxon>Bacilli</taxon>
        <taxon>Bacillales</taxon>
        <taxon>Bacillaceae</taxon>
        <taxon>Fredinandcohnia</taxon>
    </lineage>
</organism>
<name>A0ABW4MIP0_9BACI</name>
<sequence length="121" mass="14304">MVTAIVIPLIIVYFYVLSKKERKKYEESWKALENVKEEAVIKGRVISKNEEKQRYYYHKFVLVTELIIKTATGIIKAKRIIPLRDGHTPAQIKIGDEISCIGEWTKDHFQFYKYQIIVNKK</sequence>
<comment type="caution">
    <text evidence="1">The sequence shown here is derived from an EMBL/GenBank/DDBJ whole genome shotgun (WGS) entry which is preliminary data.</text>
</comment>
<dbReference type="EMBL" id="JBHUEK010000007">
    <property type="protein sequence ID" value="MFD1777768.1"/>
    <property type="molecule type" value="Genomic_DNA"/>
</dbReference>